<evidence type="ECO:0000313" key="1">
    <source>
        <dbReference type="EMBL" id="RAI44795.1"/>
    </source>
</evidence>
<organism evidence="1 2">
    <name type="scientific">Rhodoplanes roseus</name>
    <dbReference type="NCBI Taxonomy" id="29409"/>
    <lineage>
        <taxon>Bacteria</taxon>
        <taxon>Pseudomonadati</taxon>
        <taxon>Pseudomonadota</taxon>
        <taxon>Alphaproteobacteria</taxon>
        <taxon>Hyphomicrobiales</taxon>
        <taxon>Nitrobacteraceae</taxon>
        <taxon>Rhodoplanes</taxon>
    </lineage>
</organism>
<accession>A0A327L473</accession>
<dbReference type="AlphaFoldDB" id="A0A327L473"/>
<keyword evidence="2" id="KW-1185">Reference proteome</keyword>
<evidence type="ECO:0000313" key="2">
    <source>
        <dbReference type="Proteomes" id="UP000249130"/>
    </source>
</evidence>
<protein>
    <submittedName>
        <fullName evidence="1">Uncharacterized protein</fullName>
    </submittedName>
</protein>
<dbReference type="EMBL" id="NPEX01000033">
    <property type="protein sequence ID" value="RAI44795.1"/>
    <property type="molecule type" value="Genomic_DNA"/>
</dbReference>
<name>A0A327L473_9BRAD</name>
<gene>
    <name evidence="1" type="ORF">CH341_07150</name>
</gene>
<comment type="caution">
    <text evidence="1">The sequence shown here is derived from an EMBL/GenBank/DDBJ whole genome shotgun (WGS) entry which is preliminary data.</text>
</comment>
<proteinExistence type="predicted"/>
<dbReference type="Proteomes" id="UP000249130">
    <property type="component" value="Unassembled WGS sequence"/>
</dbReference>
<dbReference type="RefSeq" id="WP_111418350.1">
    <property type="nucleotide sequence ID" value="NZ_NPEX01000033.1"/>
</dbReference>
<reference evidence="1 2" key="1">
    <citation type="submission" date="2017-07" db="EMBL/GenBank/DDBJ databases">
        <title>Draft Genome Sequences of Select Purple Nonsulfur Bacteria.</title>
        <authorList>
            <person name="Lasarre B."/>
            <person name="Mckinlay J.B."/>
        </authorList>
    </citation>
    <scope>NUCLEOTIDE SEQUENCE [LARGE SCALE GENOMIC DNA]</scope>
    <source>
        <strain evidence="1 2">DSM 5909</strain>
    </source>
</reference>
<dbReference type="OrthoDB" id="8452887at2"/>
<sequence length="59" mass="6266">MTDPVRGLVADDRKARKLADTVAAPMLTVTAPDVLRAAGIEDITAVPTAVWHVVFPDNP</sequence>